<evidence type="ECO:0000313" key="1">
    <source>
        <dbReference type="EMBL" id="AKH48280.1"/>
    </source>
</evidence>
<reference evidence="1" key="2">
    <citation type="submission" date="2015-03" db="EMBL/GenBank/DDBJ databases">
        <authorList>
            <person name="Chow C.-E.T."/>
            <person name="Winget D.M."/>
            <person name="White R.A.III."/>
            <person name="Hallam S.J."/>
            <person name="Suttle C.A."/>
        </authorList>
    </citation>
    <scope>NUCLEOTIDE SEQUENCE</scope>
    <source>
        <strain evidence="1">Oxic1_7</strain>
    </source>
</reference>
<protein>
    <submittedName>
        <fullName evidence="1">Uncharacterized protein</fullName>
    </submittedName>
</protein>
<reference evidence="1" key="1">
    <citation type="journal article" date="2015" name="Front. Microbiol.">
        <title>Combining genomic sequencing methods to explore viral diversity and reveal potential virus-host interactions.</title>
        <authorList>
            <person name="Chow C.E."/>
            <person name="Winget D.M."/>
            <person name="White R.A.III."/>
            <person name="Hallam S.J."/>
            <person name="Suttle C.A."/>
        </authorList>
    </citation>
    <scope>NUCLEOTIDE SEQUENCE</scope>
    <source>
        <strain evidence="1">Oxic1_7</strain>
    </source>
</reference>
<sequence length="53" mass="6286">MTRNRNTKSCTICDKRIVITNSVQRKKWNGNCRTCKYIMDIFSLNGNRLKQYA</sequence>
<proteinExistence type="predicted"/>
<organism evidence="1">
    <name type="scientific">uncultured marine virus</name>
    <dbReference type="NCBI Taxonomy" id="186617"/>
    <lineage>
        <taxon>Viruses</taxon>
        <taxon>environmental samples</taxon>
    </lineage>
</organism>
<name>A0A0F7L8L0_9VIRU</name>
<accession>A0A0F7L8L0</accession>
<dbReference type="EMBL" id="KR029602">
    <property type="protein sequence ID" value="AKH48280.1"/>
    <property type="molecule type" value="Genomic_DNA"/>
</dbReference>